<keyword evidence="3" id="KW-1185">Reference proteome</keyword>
<gene>
    <name evidence="2" type="ORF">EVAR_42392_1</name>
</gene>
<evidence type="ECO:0000313" key="3">
    <source>
        <dbReference type="Proteomes" id="UP000299102"/>
    </source>
</evidence>
<comment type="caution">
    <text evidence="2">The sequence shown here is derived from an EMBL/GenBank/DDBJ whole genome shotgun (WGS) entry which is preliminary data.</text>
</comment>
<accession>A0A4C1YKI3</accession>
<evidence type="ECO:0000313" key="2">
    <source>
        <dbReference type="EMBL" id="GBP75149.1"/>
    </source>
</evidence>
<dbReference type="EMBL" id="BGZK01001237">
    <property type="protein sequence ID" value="GBP75149.1"/>
    <property type="molecule type" value="Genomic_DNA"/>
</dbReference>
<sequence>MRALRFLAYGSLQLHHGPSTVISVSRSAKRARSDTPAGGDPRPARHINNGPGLCPTSKLKFHSEKIMYGEYKDSVLCDATSRGKSSFDGLSRAIVI</sequence>
<dbReference type="AlphaFoldDB" id="A0A4C1YKI3"/>
<name>A0A4C1YKI3_EUMVA</name>
<protein>
    <submittedName>
        <fullName evidence="2">Uncharacterized protein</fullName>
    </submittedName>
</protein>
<reference evidence="2 3" key="1">
    <citation type="journal article" date="2019" name="Commun. Biol.">
        <title>The bagworm genome reveals a unique fibroin gene that provides high tensile strength.</title>
        <authorList>
            <person name="Kono N."/>
            <person name="Nakamura H."/>
            <person name="Ohtoshi R."/>
            <person name="Tomita M."/>
            <person name="Numata K."/>
            <person name="Arakawa K."/>
        </authorList>
    </citation>
    <scope>NUCLEOTIDE SEQUENCE [LARGE SCALE GENOMIC DNA]</scope>
</reference>
<evidence type="ECO:0000256" key="1">
    <source>
        <dbReference type="SAM" id="MobiDB-lite"/>
    </source>
</evidence>
<dbReference type="Proteomes" id="UP000299102">
    <property type="component" value="Unassembled WGS sequence"/>
</dbReference>
<organism evidence="2 3">
    <name type="scientific">Eumeta variegata</name>
    <name type="common">Bagworm moth</name>
    <name type="synonym">Eumeta japonica</name>
    <dbReference type="NCBI Taxonomy" id="151549"/>
    <lineage>
        <taxon>Eukaryota</taxon>
        <taxon>Metazoa</taxon>
        <taxon>Ecdysozoa</taxon>
        <taxon>Arthropoda</taxon>
        <taxon>Hexapoda</taxon>
        <taxon>Insecta</taxon>
        <taxon>Pterygota</taxon>
        <taxon>Neoptera</taxon>
        <taxon>Endopterygota</taxon>
        <taxon>Lepidoptera</taxon>
        <taxon>Glossata</taxon>
        <taxon>Ditrysia</taxon>
        <taxon>Tineoidea</taxon>
        <taxon>Psychidae</taxon>
        <taxon>Oiketicinae</taxon>
        <taxon>Eumeta</taxon>
    </lineage>
</organism>
<feature type="region of interest" description="Disordered" evidence="1">
    <location>
        <begin position="23"/>
        <end position="53"/>
    </location>
</feature>
<proteinExistence type="predicted"/>